<dbReference type="RefSeq" id="WP_088267348.1">
    <property type="nucleotide sequence ID" value="NZ_CBCSFR010000035.1"/>
</dbReference>
<reference evidence="3 4" key="1">
    <citation type="journal article" date="2020" name="J. Clin. Microbiol.">
        <title>Assessing the Genetic Diversity of Austrian Corynebacterium diphtheriae Clinical Isolates, 2011-2019.</title>
        <authorList>
            <person name="Schaeffer J."/>
            <person name="Huhulescu S."/>
            <person name="Stoeger A."/>
            <person name="Allerberger F."/>
            <person name="Ruppitsch W."/>
        </authorList>
    </citation>
    <scope>NUCLEOTIDE SEQUENCE [LARGE SCALE GENOMIC DNA]</scope>
    <source>
        <strain evidence="3 4">04-17</strain>
    </source>
</reference>
<dbReference type="InterPro" id="IPR050090">
    <property type="entry name" value="Tyrosine_recombinase_XerCD"/>
</dbReference>
<dbReference type="InterPro" id="IPR013762">
    <property type="entry name" value="Integrase-like_cat_sf"/>
</dbReference>
<dbReference type="Pfam" id="PF00589">
    <property type="entry name" value="Phage_integrase"/>
    <property type="match status" value="1"/>
</dbReference>
<dbReference type="CDD" id="cd00397">
    <property type="entry name" value="DNA_BRE_C"/>
    <property type="match status" value="1"/>
</dbReference>
<name>A0ABS0L9U7_9CORY</name>
<protein>
    <submittedName>
        <fullName evidence="3">Tyrosine-type recombinase/integrase</fullName>
    </submittedName>
</protein>
<dbReference type="EMBL" id="JADQUG010000004">
    <property type="protein sequence ID" value="MBG9353434.1"/>
    <property type="molecule type" value="Genomic_DNA"/>
</dbReference>
<feature type="domain" description="Tyr recombinase" evidence="2">
    <location>
        <begin position="130"/>
        <end position="298"/>
    </location>
</feature>
<accession>A0ABS0L9U7</accession>
<proteinExistence type="predicted"/>
<comment type="caution">
    <text evidence="3">The sequence shown here is derived from an EMBL/GenBank/DDBJ whole genome shotgun (WGS) entry which is preliminary data.</text>
</comment>
<dbReference type="SUPFAM" id="SSF56349">
    <property type="entry name" value="DNA breaking-rejoining enzymes"/>
    <property type="match status" value="1"/>
</dbReference>
<evidence type="ECO:0000313" key="3">
    <source>
        <dbReference type="EMBL" id="MBG9353434.1"/>
    </source>
</evidence>
<dbReference type="Proteomes" id="UP000615580">
    <property type="component" value="Unassembled WGS sequence"/>
</dbReference>
<dbReference type="InterPro" id="IPR002104">
    <property type="entry name" value="Integrase_catalytic"/>
</dbReference>
<organism evidence="3 4">
    <name type="scientific">Corynebacterium belfantii</name>
    <dbReference type="NCBI Taxonomy" id="2014537"/>
    <lineage>
        <taxon>Bacteria</taxon>
        <taxon>Bacillati</taxon>
        <taxon>Actinomycetota</taxon>
        <taxon>Actinomycetes</taxon>
        <taxon>Mycobacteriales</taxon>
        <taxon>Corynebacteriaceae</taxon>
        <taxon>Corynebacterium</taxon>
    </lineage>
</organism>
<sequence>MQSKHPDQRILRHYRRMLYSDRPKAKHIPSGWTDPLRQFELHLVALNRTHRTIVTRLTYLYTVARQLDCDTPMDVTAEELEAWCGAAGSWSAETRHSYYSSLRIFFRWFYRHNPDQDPSAWLPSIHRPVPPPRPVPEDAITEAIRNATPRTRLILTLAAELGLRASEIAQLHTKDFQPAPHGWSVLTVVGKGNQIRQLPVTPTLTHAIHDRAGSIGWVFPGQYNGHLSPRWIGHLATRVLPEPWTLHTLRHRFATTAYNNGNKDLLAVQQALGHKSITTTQRYTQTALDLKELMTKTTI</sequence>
<evidence type="ECO:0000313" key="4">
    <source>
        <dbReference type="Proteomes" id="UP000615580"/>
    </source>
</evidence>
<evidence type="ECO:0000259" key="2">
    <source>
        <dbReference type="PROSITE" id="PS51898"/>
    </source>
</evidence>
<dbReference type="InterPro" id="IPR011010">
    <property type="entry name" value="DNA_brk_join_enz"/>
</dbReference>
<dbReference type="PANTHER" id="PTHR30349">
    <property type="entry name" value="PHAGE INTEGRASE-RELATED"/>
    <property type="match status" value="1"/>
</dbReference>
<gene>
    <name evidence="3" type="ORF">I4J41_02070</name>
</gene>
<dbReference type="Gene3D" id="1.10.443.10">
    <property type="entry name" value="Intergrase catalytic core"/>
    <property type="match status" value="1"/>
</dbReference>
<keyword evidence="4" id="KW-1185">Reference proteome</keyword>
<dbReference type="PROSITE" id="PS51898">
    <property type="entry name" value="TYR_RECOMBINASE"/>
    <property type="match status" value="1"/>
</dbReference>
<keyword evidence="1" id="KW-0233">DNA recombination</keyword>
<evidence type="ECO:0000256" key="1">
    <source>
        <dbReference type="ARBA" id="ARBA00023172"/>
    </source>
</evidence>
<dbReference type="PANTHER" id="PTHR30349:SF64">
    <property type="entry name" value="PROPHAGE INTEGRASE INTD-RELATED"/>
    <property type="match status" value="1"/>
</dbReference>